<evidence type="ECO:0000259" key="12">
    <source>
        <dbReference type="Pfam" id="PF00593"/>
    </source>
</evidence>
<dbReference type="Gene3D" id="2.40.170.20">
    <property type="entry name" value="TonB-dependent receptor, beta-barrel domain"/>
    <property type="match status" value="1"/>
</dbReference>
<dbReference type="PANTHER" id="PTHR30069">
    <property type="entry name" value="TONB-DEPENDENT OUTER MEMBRANE RECEPTOR"/>
    <property type="match status" value="1"/>
</dbReference>
<dbReference type="Pfam" id="PF07715">
    <property type="entry name" value="Plug"/>
    <property type="match status" value="1"/>
</dbReference>
<comment type="caution">
    <text evidence="14">The sequence shown here is derived from an EMBL/GenBank/DDBJ whole genome shotgun (WGS) entry which is preliminary data.</text>
</comment>
<dbReference type="CDD" id="cd01347">
    <property type="entry name" value="ligand_gated_channel"/>
    <property type="match status" value="1"/>
</dbReference>
<keyword evidence="4 10" id="KW-0812">Transmembrane</keyword>
<dbReference type="EMBL" id="BAAAZT010000018">
    <property type="protein sequence ID" value="GAA3896398.1"/>
    <property type="molecule type" value="Genomic_DNA"/>
</dbReference>
<evidence type="ECO:0000313" key="14">
    <source>
        <dbReference type="EMBL" id="GAA3896398.1"/>
    </source>
</evidence>
<dbReference type="PANTHER" id="PTHR30069:SF53">
    <property type="entry name" value="COLICIN I RECEPTOR-RELATED"/>
    <property type="match status" value="1"/>
</dbReference>
<dbReference type="InterPro" id="IPR039426">
    <property type="entry name" value="TonB-dep_rcpt-like"/>
</dbReference>
<keyword evidence="9 10" id="KW-0998">Cell outer membrane</keyword>
<dbReference type="InterPro" id="IPR000531">
    <property type="entry name" value="Beta-barrel_TonB"/>
</dbReference>
<dbReference type="Proteomes" id="UP001500133">
    <property type="component" value="Unassembled WGS sequence"/>
</dbReference>
<dbReference type="InterPro" id="IPR036942">
    <property type="entry name" value="Beta-barrel_TonB_sf"/>
</dbReference>
<keyword evidence="2 10" id="KW-0813">Transport</keyword>
<proteinExistence type="inferred from homology"/>
<dbReference type="SUPFAM" id="SSF56935">
    <property type="entry name" value="Porins"/>
    <property type="match status" value="1"/>
</dbReference>
<evidence type="ECO:0000256" key="10">
    <source>
        <dbReference type="PROSITE-ProRule" id="PRU01360"/>
    </source>
</evidence>
<comment type="subcellular location">
    <subcellularLocation>
        <location evidence="1 10">Cell outer membrane</location>
        <topology evidence="1 10">Multi-pass membrane protein</topology>
    </subcellularLocation>
</comment>
<evidence type="ECO:0000256" key="6">
    <source>
        <dbReference type="ARBA" id="ARBA00023065"/>
    </source>
</evidence>
<evidence type="ECO:0000256" key="4">
    <source>
        <dbReference type="ARBA" id="ARBA00022692"/>
    </source>
</evidence>
<keyword evidence="8 10" id="KW-0472">Membrane</keyword>
<evidence type="ECO:0000256" key="11">
    <source>
        <dbReference type="RuleBase" id="RU003357"/>
    </source>
</evidence>
<dbReference type="PROSITE" id="PS52016">
    <property type="entry name" value="TONB_DEPENDENT_REC_3"/>
    <property type="match status" value="1"/>
</dbReference>
<gene>
    <name evidence="14" type="ORF">GCM10022228_04000</name>
</gene>
<organism evidence="14 15">
    <name type="scientific">Halomonas cibimaris</name>
    <dbReference type="NCBI Taxonomy" id="657012"/>
    <lineage>
        <taxon>Bacteria</taxon>
        <taxon>Pseudomonadati</taxon>
        <taxon>Pseudomonadota</taxon>
        <taxon>Gammaproteobacteria</taxon>
        <taxon>Oceanospirillales</taxon>
        <taxon>Halomonadaceae</taxon>
        <taxon>Halomonas</taxon>
    </lineage>
</organism>
<dbReference type="InterPro" id="IPR012910">
    <property type="entry name" value="Plug_dom"/>
</dbReference>
<evidence type="ECO:0000256" key="8">
    <source>
        <dbReference type="ARBA" id="ARBA00023136"/>
    </source>
</evidence>
<evidence type="ECO:0000256" key="5">
    <source>
        <dbReference type="ARBA" id="ARBA00022729"/>
    </source>
</evidence>
<feature type="domain" description="TonB-dependent receptor-like beta-barrel" evidence="12">
    <location>
        <begin position="157"/>
        <end position="503"/>
    </location>
</feature>
<keyword evidence="5" id="KW-0732">Signal</keyword>
<name>A0ABP7L7P2_9GAMM</name>
<evidence type="ECO:0000256" key="3">
    <source>
        <dbReference type="ARBA" id="ARBA00022452"/>
    </source>
</evidence>
<dbReference type="Gene3D" id="2.170.130.10">
    <property type="entry name" value="TonB-dependent receptor, plug domain"/>
    <property type="match status" value="1"/>
</dbReference>
<evidence type="ECO:0000256" key="9">
    <source>
        <dbReference type="ARBA" id="ARBA00023237"/>
    </source>
</evidence>
<comment type="similarity">
    <text evidence="10 11">Belongs to the TonB-dependent receptor family.</text>
</comment>
<evidence type="ECO:0000259" key="13">
    <source>
        <dbReference type="Pfam" id="PF07715"/>
    </source>
</evidence>
<evidence type="ECO:0000313" key="15">
    <source>
        <dbReference type="Proteomes" id="UP001500133"/>
    </source>
</evidence>
<accession>A0ABP7L7P2</accession>
<protein>
    <recommendedName>
        <fullName evidence="16">TonB-dependent receptor</fullName>
    </recommendedName>
</protein>
<evidence type="ECO:0000256" key="1">
    <source>
        <dbReference type="ARBA" id="ARBA00004571"/>
    </source>
</evidence>
<keyword evidence="3 10" id="KW-1134">Transmembrane beta strand</keyword>
<evidence type="ECO:0000256" key="7">
    <source>
        <dbReference type="ARBA" id="ARBA00023077"/>
    </source>
</evidence>
<sequence length="503" mass="54447">MVLAADAELEEMVITASAGLKTTRLEAPATVTVIDAQEQSKYQMAADVGELIADAPGVNVSSQSNGSRGVRIRGMSNEYTQVLLNGRRSYTKEALWRGSDNALSLTPSIAIDSIEVIRGPMSTLYGADTMGGVVNVKTRKHSGVAEGAVSVEGQHNQGDENGNGQVYGVYYSAPATESLSYTVYGNYLDVDESFYDDHPDATKHRSQENYNLVNRFDVALDEQNSLDLEIQLSEENQTGTSLFRGRSYEQERALNRYTLGYGYQSATAEADAHVYYSDFDVDYDTPASDITETDYGSDAQAVFFIEDHTVTVGAEARNAEIENTRIAGGSTDRTSSAAFVETTLALADTTKLTLGGRFDHDTLFDDEYTYRGYLTQSLTDSWSLKAGASTAFKAPTMAQISPSYSAPGCAGRCSVNGNPDLNAETGTFSELGAYYANGATSASATLFYNEVDDIIRMATNPSPTNDDVSFINVDEATLKGVELSVKQQFAKMDLDLSYTYLDA</sequence>
<feature type="domain" description="TonB-dependent receptor plug" evidence="13">
    <location>
        <begin position="25"/>
        <end position="133"/>
    </location>
</feature>
<dbReference type="Pfam" id="PF00593">
    <property type="entry name" value="TonB_dep_Rec_b-barrel"/>
    <property type="match status" value="1"/>
</dbReference>
<evidence type="ECO:0008006" key="16">
    <source>
        <dbReference type="Google" id="ProtNLM"/>
    </source>
</evidence>
<evidence type="ECO:0000256" key="2">
    <source>
        <dbReference type="ARBA" id="ARBA00022448"/>
    </source>
</evidence>
<dbReference type="InterPro" id="IPR037066">
    <property type="entry name" value="Plug_dom_sf"/>
</dbReference>
<reference evidence="15" key="1">
    <citation type="journal article" date="2019" name="Int. J. Syst. Evol. Microbiol.">
        <title>The Global Catalogue of Microorganisms (GCM) 10K type strain sequencing project: providing services to taxonomists for standard genome sequencing and annotation.</title>
        <authorList>
            <consortium name="The Broad Institute Genomics Platform"/>
            <consortium name="The Broad Institute Genome Sequencing Center for Infectious Disease"/>
            <person name="Wu L."/>
            <person name="Ma J."/>
        </authorList>
    </citation>
    <scope>NUCLEOTIDE SEQUENCE [LARGE SCALE GENOMIC DNA]</scope>
    <source>
        <strain evidence="15">JCM 16914</strain>
    </source>
</reference>
<keyword evidence="15" id="KW-1185">Reference proteome</keyword>
<keyword evidence="6" id="KW-0406">Ion transport</keyword>
<keyword evidence="7 11" id="KW-0798">TonB box</keyword>